<protein>
    <submittedName>
        <fullName evidence="1">Uncharacterized protein</fullName>
    </submittedName>
</protein>
<comment type="caution">
    <text evidence="1">The sequence shown here is derived from an EMBL/GenBank/DDBJ whole genome shotgun (WGS) entry which is preliminary data.</text>
</comment>
<sequence length="155" mass="16971">MKYQLAGRVRESHLLSPSKTASLCHFTRTLSTTEDIFLVIMIWRETHLAFTLASSTLLDLDLKTLTSPSFLPPAPPESPPLQFLHGVRIRQFSGCRAAVTRILCVSSRRGASRPLRFVAGRYAAILASSLARHAAVHRVLSGSSPIVSHLLSSPI</sequence>
<proteinExistence type="predicted"/>
<dbReference type="Proteomes" id="UP001341840">
    <property type="component" value="Unassembled WGS sequence"/>
</dbReference>
<accession>A0ABU6TYE0</accession>
<keyword evidence="2" id="KW-1185">Reference proteome</keyword>
<name>A0ABU6TYE0_9FABA</name>
<organism evidence="1 2">
    <name type="scientific">Stylosanthes scabra</name>
    <dbReference type="NCBI Taxonomy" id="79078"/>
    <lineage>
        <taxon>Eukaryota</taxon>
        <taxon>Viridiplantae</taxon>
        <taxon>Streptophyta</taxon>
        <taxon>Embryophyta</taxon>
        <taxon>Tracheophyta</taxon>
        <taxon>Spermatophyta</taxon>
        <taxon>Magnoliopsida</taxon>
        <taxon>eudicotyledons</taxon>
        <taxon>Gunneridae</taxon>
        <taxon>Pentapetalae</taxon>
        <taxon>rosids</taxon>
        <taxon>fabids</taxon>
        <taxon>Fabales</taxon>
        <taxon>Fabaceae</taxon>
        <taxon>Papilionoideae</taxon>
        <taxon>50 kb inversion clade</taxon>
        <taxon>dalbergioids sensu lato</taxon>
        <taxon>Dalbergieae</taxon>
        <taxon>Pterocarpus clade</taxon>
        <taxon>Stylosanthes</taxon>
    </lineage>
</organism>
<gene>
    <name evidence="1" type="ORF">PIB30_096130</name>
</gene>
<evidence type="ECO:0000313" key="2">
    <source>
        <dbReference type="Proteomes" id="UP001341840"/>
    </source>
</evidence>
<dbReference type="EMBL" id="JASCZI010092873">
    <property type="protein sequence ID" value="MED6152868.1"/>
    <property type="molecule type" value="Genomic_DNA"/>
</dbReference>
<evidence type="ECO:0000313" key="1">
    <source>
        <dbReference type="EMBL" id="MED6152868.1"/>
    </source>
</evidence>
<reference evidence="1 2" key="1">
    <citation type="journal article" date="2023" name="Plants (Basel)">
        <title>Bridging the Gap: Combining Genomics and Transcriptomics Approaches to Understand Stylosanthes scabra, an Orphan Legume from the Brazilian Caatinga.</title>
        <authorList>
            <person name="Ferreira-Neto J.R.C."/>
            <person name="da Silva M.D."/>
            <person name="Binneck E."/>
            <person name="de Melo N.F."/>
            <person name="da Silva R.H."/>
            <person name="de Melo A.L.T.M."/>
            <person name="Pandolfi V."/>
            <person name="Bustamante F.O."/>
            <person name="Brasileiro-Vidal A.C."/>
            <person name="Benko-Iseppon A.M."/>
        </authorList>
    </citation>
    <scope>NUCLEOTIDE SEQUENCE [LARGE SCALE GENOMIC DNA]</scope>
    <source>
        <tissue evidence="1">Leaves</tissue>
    </source>
</reference>